<evidence type="ECO:0000313" key="6">
    <source>
        <dbReference type="EMBL" id="KAJ6635196.1"/>
    </source>
</evidence>
<evidence type="ECO:0000256" key="2">
    <source>
        <dbReference type="ARBA" id="ARBA00022490"/>
    </source>
</evidence>
<evidence type="ECO:0000313" key="7">
    <source>
        <dbReference type="Proteomes" id="UP001151699"/>
    </source>
</evidence>
<keyword evidence="3" id="KW-0970">Cilium biogenesis/degradation</keyword>
<name>A0A9Q0MNV2_9DIPT</name>
<reference evidence="6" key="1">
    <citation type="submission" date="2022-07" db="EMBL/GenBank/DDBJ databases">
        <authorList>
            <person name="Trinca V."/>
            <person name="Uliana J.V.C."/>
            <person name="Torres T.T."/>
            <person name="Ward R.J."/>
            <person name="Monesi N."/>
        </authorList>
    </citation>
    <scope>NUCLEOTIDE SEQUENCE</scope>
    <source>
        <strain evidence="6">HSMRA1968</strain>
        <tissue evidence="6">Whole embryos</tissue>
    </source>
</reference>
<dbReference type="InterPro" id="IPR010796">
    <property type="entry name" value="C2_B9-type_dom"/>
</dbReference>
<keyword evidence="2" id="KW-0963">Cytoplasm</keyword>
<evidence type="ECO:0000256" key="1">
    <source>
        <dbReference type="ARBA" id="ARBA00004120"/>
    </source>
</evidence>
<accession>A0A9Q0MNV2</accession>
<dbReference type="PANTHER" id="PTHR12968:SF4">
    <property type="entry name" value="TECTONIC-LIKE COMPLEX MEMBER MKS1"/>
    <property type="match status" value="1"/>
</dbReference>
<keyword evidence="5" id="KW-0966">Cell projection</keyword>
<gene>
    <name evidence="6" type="primary">Mks1</name>
    <name evidence="6" type="ORF">Bhyg_13780</name>
</gene>
<sequence length="488" mass="56763">MFLRKQFDKRSGIYRSSDSIENFKIRISLRTLNTLVKVPKFVTAKPDKNVQQDETDDEVETQTIQWQEKILSQKEIKFFGDKENCQTDAQKEYHQTIIRNGLDNDGRPFNKIFTYVSEDSFHPDDDEKKLIEFIERGGEVEEEDSNHLITSKGGGKRFFNEIFGFETMYVMADLAVETILFTIRWRSRDGLLIVYPDFNSLIINPYLQEIDSDTKHLFHYSMENLSDDFDNSEQQMKKEIEVVSQLKDLSITPPSIFHIPSRRCTNVLFLLEIESAERFEYDNIHVRFNVTLPNRCELLDGLIQGSTHSCRRATSLERINIGYCHELMLHCNTDYQWGDDMKILLDVISIDGWSRERSEGYTMLTIPFSPGIFHHKLLCYRELAENTFMDKLKRYFIGGRRIVDHKAFNGISTTNEVAKLNRYGNETISTGILFVKHQILVQRNDSLVKTSNVGNRMKNSAKHQITIDDVVSAYHLAKIRLEATASNK</sequence>
<comment type="caution">
    <text evidence="6">The sequence shown here is derived from an EMBL/GenBank/DDBJ whole genome shotgun (WGS) entry which is preliminary data.</text>
</comment>
<keyword evidence="7" id="KW-1185">Reference proteome</keyword>
<keyword evidence="4" id="KW-0206">Cytoskeleton</keyword>
<organism evidence="6 7">
    <name type="scientific">Pseudolycoriella hygida</name>
    <dbReference type="NCBI Taxonomy" id="35572"/>
    <lineage>
        <taxon>Eukaryota</taxon>
        <taxon>Metazoa</taxon>
        <taxon>Ecdysozoa</taxon>
        <taxon>Arthropoda</taxon>
        <taxon>Hexapoda</taxon>
        <taxon>Insecta</taxon>
        <taxon>Pterygota</taxon>
        <taxon>Neoptera</taxon>
        <taxon>Endopterygota</taxon>
        <taxon>Diptera</taxon>
        <taxon>Nematocera</taxon>
        <taxon>Sciaroidea</taxon>
        <taxon>Sciaridae</taxon>
        <taxon>Pseudolycoriella</taxon>
    </lineage>
</organism>
<evidence type="ECO:0000256" key="3">
    <source>
        <dbReference type="ARBA" id="ARBA00022794"/>
    </source>
</evidence>
<dbReference type="OrthoDB" id="10263520at2759"/>
<comment type="subcellular location">
    <subcellularLocation>
        <location evidence="1">Cytoplasm</location>
        <location evidence="1">Cytoskeleton</location>
        <location evidence="1">Cilium basal body</location>
    </subcellularLocation>
</comment>
<dbReference type="AlphaFoldDB" id="A0A9Q0MNV2"/>
<dbReference type="EMBL" id="WJQU01000004">
    <property type="protein sequence ID" value="KAJ6635196.1"/>
    <property type="molecule type" value="Genomic_DNA"/>
</dbReference>
<proteinExistence type="predicted"/>
<evidence type="ECO:0000256" key="5">
    <source>
        <dbReference type="ARBA" id="ARBA00023273"/>
    </source>
</evidence>
<dbReference type="Proteomes" id="UP001151699">
    <property type="component" value="Chromosome C"/>
</dbReference>
<evidence type="ECO:0000256" key="4">
    <source>
        <dbReference type="ARBA" id="ARBA00023212"/>
    </source>
</evidence>
<dbReference type="PANTHER" id="PTHR12968">
    <property type="entry name" value="B9 DOMAIN-CONTAINING"/>
    <property type="match status" value="1"/>
</dbReference>
<protein>
    <submittedName>
        <fullName evidence="6">Meckel syndrome type 1 protein like</fullName>
    </submittedName>
</protein>
<dbReference type="GO" id="GO:0036038">
    <property type="term" value="C:MKS complex"/>
    <property type="evidence" value="ECO:0007669"/>
    <property type="project" value="TreeGrafter"/>
</dbReference>
<dbReference type="GO" id="GO:0060271">
    <property type="term" value="P:cilium assembly"/>
    <property type="evidence" value="ECO:0007669"/>
    <property type="project" value="TreeGrafter"/>
</dbReference>
<dbReference type="Pfam" id="PF07162">
    <property type="entry name" value="B9-C2"/>
    <property type="match status" value="1"/>
</dbReference>